<dbReference type="KEGG" id="jcu:105631357"/>
<dbReference type="GO" id="GO:0006281">
    <property type="term" value="P:DNA repair"/>
    <property type="evidence" value="ECO:0007669"/>
    <property type="project" value="UniProtKB-KW"/>
</dbReference>
<feature type="region of interest" description="Disordered" evidence="15">
    <location>
        <begin position="1"/>
        <end position="75"/>
    </location>
</feature>
<evidence type="ECO:0000259" key="16">
    <source>
        <dbReference type="PROSITE" id="PS51471"/>
    </source>
</evidence>
<feature type="compositionally biased region" description="Low complexity" evidence="15">
    <location>
        <begin position="11"/>
        <end position="20"/>
    </location>
</feature>
<protein>
    <recommendedName>
        <fullName evidence="13">DNA N(6)-methyladenine demethylase</fullName>
        <ecNumber evidence="13">1.14.11.51</ecNumber>
    </recommendedName>
</protein>
<evidence type="ECO:0000256" key="12">
    <source>
        <dbReference type="ARBA" id="ARBA00052047"/>
    </source>
</evidence>
<evidence type="ECO:0000256" key="10">
    <source>
        <dbReference type="ARBA" id="ARBA00023204"/>
    </source>
</evidence>
<feature type="binding site" evidence="14">
    <location>
        <position position="375"/>
    </location>
    <ligand>
        <name>Fe cation</name>
        <dbReference type="ChEBI" id="CHEBI:24875"/>
        <note>catalytic</note>
    </ligand>
</feature>
<dbReference type="PANTHER" id="PTHR16557:SF2">
    <property type="entry name" value="NUCLEIC ACID DIOXYGENASE ALKBH1"/>
    <property type="match status" value="1"/>
</dbReference>
<dbReference type="EC" id="1.14.11.51" evidence="13"/>
<keyword evidence="4" id="KW-0963">Cytoplasm</keyword>
<comment type="cofactor">
    <cofactor evidence="14">
        <name>Fe(2+)</name>
        <dbReference type="ChEBI" id="CHEBI:29033"/>
    </cofactor>
    <text evidence="14">Binds 1 Fe(2+) ion per subunit.</text>
</comment>
<dbReference type="Gene3D" id="2.60.120.590">
    <property type="entry name" value="Alpha-ketoglutarate-dependent dioxygenase AlkB-like"/>
    <property type="match status" value="1"/>
</dbReference>
<evidence type="ECO:0000256" key="7">
    <source>
        <dbReference type="ARBA" id="ARBA00022964"/>
    </source>
</evidence>
<dbReference type="STRING" id="180498.A0A067L996"/>
<dbReference type="GO" id="GO:0035515">
    <property type="term" value="F:oxidative RNA demethylase activity"/>
    <property type="evidence" value="ECO:0007669"/>
    <property type="project" value="TreeGrafter"/>
</dbReference>
<evidence type="ECO:0000256" key="1">
    <source>
        <dbReference type="ARBA" id="ARBA00004123"/>
    </source>
</evidence>
<dbReference type="GO" id="GO:0035513">
    <property type="term" value="P:oxidative RNA demethylation"/>
    <property type="evidence" value="ECO:0007669"/>
    <property type="project" value="TreeGrafter"/>
</dbReference>
<dbReference type="FunFam" id="2.60.120.590:FF:000013">
    <property type="entry name" value="2-oxoglutarate-dependent dioxygenase family protein"/>
    <property type="match status" value="1"/>
</dbReference>
<dbReference type="GO" id="GO:0005634">
    <property type="term" value="C:nucleus"/>
    <property type="evidence" value="ECO:0007669"/>
    <property type="project" value="UniProtKB-SubCell"/>
</dbReference>
<dbReference type="EMBL" id="KK914327">
    <property type="protein sequence ID" value="KDP40664.1"/>
    <property type="molecule type" value="Genomic_DNA"/>
</dbReference>
<keyword evidence="6" id="KW-0227">DNA damage</keyword>
<feature type="domain" description="Fe2OG dioxygenase" evidence="16">
    <location>
        <begin position="355"/>
        <end position="465"/>
    </location>
</feature>
<evidence type="ECO:0000256" key="2">
    <source>
        <dbReference type="ARBA" id="ARBA00004496"/>
    </source>
</evidence>
<feature type="compositionally biased region" description="Basic residues" evidence="15">
    <location>
        <begin position="21"/>
        <end position="31"/>
    </location>
</feature>
<dbReference type="InterPro" id="IPR005123">
    <property type="entry name" value="Oxoglu/Fe-dep_dioxygenase_dom"/>
</dbReference>
<evidence type="ECO:0000256" key="8">
    <source>
        <dbReference type="ARBA" id="ARBA00023002"/>
    </source>
</evidence>
<dbReference type="InterPro" id="IPR004574">
    <property type="entry name" value="Alkb"/>
</dbReference>
<organism evidence="17 18">
    <name type="scientific">Jatropha curcas</name>
    <name type="common">Barbados nut</name>
    <dbReference type="NCBI Taxonomy" id="180498"/>
    <lineage>
        <taxon>Eukaryota</taxon>
        <taxon>Viridiplantae</taxon>
        <taxon>Streptophyta</taxon>
        <taxon>Embryophyta</taxon>
        <taxon>Tracheophyta</taxon>
        <taxon>Spermatophyta</taxon>
        <taxon>Magnoliopsida</taxon>
        <taxon>eudicotyledons</taxon>
        <taxon>Gunneridae</taxon>
        <taxon>Pentapetalae</taxon>
        <taxon>rosids</taxon>
        <taxon>fabids</taxon>
        <taxon>Malpighiales</taxon>
        <taxon>Euphorbiaceae</taxon>
        <taxon>Crotonoideae</taxon>
        <taxon>Jatropheae</taxon>
        <taxon>Jatropha</taxon>
    </lineage>
</organism>
<evidence type="ECO:0000256" key="15">
    <source>
        <dbReference type="SAM" id="MobiDB-lite"/>
    </source>
</evidence>
<keyword evidence="10" id="KW-0234">DNA repair</keyword>
<keyword evidence="5 14" id="KW-0479">Metal-binding</keyword>
<dbReference type="PROSITE" id="PS51471">
    <property type="entry name" value="FE2OG_OXY"/>
    <property type="match status" value="1"/>
</dbReference>
<feature type="binding site" evidence="14">
    <location>
        <position position="373"/>
    </location>
    <ligand>
        <name>Fe cation</name>
        <dbReference type="ChEBI" id="CHEBI:24875"/>
        <note>catalytic</note>
    </ligand>
</feature>
<accession>A0A067L996</accession>
<dbReference type="GO" id="GO:0035516">
    <property type="term" value="F:broad specificity oxidative DNA demethylase activity"/>
    <property type="evidence" value="ECO:0007669"/>
    <property type="project" value="TreeGrafter"/>
</dbReference>
<evidence type="ECO:0000256" key="6">
    <source>
        <dbReference type="ARBA" id="ARBA00022763"/>
    </source>
</evidence>
<keyword evidence="7" id="KW-0223">Dioxygenase</keyword>
<dbReference type="GO" id="GO:0008198">
    <property type="term" value="F:ferrous iron binding"/>
    <property type="evidence" value="ECO:0007669"/>
    <property type="project" value="TreeGrafter"/>
</dbReference>
<evidence type="ECO:0000313" key="17">
    <source>
        <dbReference type="EMBL" id="KDP40664.1"/>
    </source>
</evidence>
<comment type="subcellular location">
    <subcellularLocation>
        <location evidence="2">Cytoplasm</location>
    </subcellularLocation>
    <subcellularLocation>
        <location evidence="1">Nucleus</location>
    </subcellularLocation>
</comment>
<dbReference type="GO" id="GO:0005737">
    <property type="term" value="C:cytoplasm"/>
    <property type="evidence" value="ECO:0007669"/>
    <property type="project" value="UniProtKB-SubCell"/>
</dbReference>
<evidence type="ECO:0000256" key="3">
    <source>
        <dbReference type="ARBA" id="ARBA00007879"/>
    </source>
</evidence>
<evidence type="ECO:0000256" key="13">
    <source>
        <dbReference type="ARBA" id="ARBA00066586"/>
    </source>
</evidence>
<evidence type="ECO:0000256" key="5">
    <source>
        <dbReference type="ARBA" id="ARBA00022723"/>
    </source>
</evidence>
<keyword evidence="9 14" id="KW-0408">Iron</keyword>
<comment type="similarity">
    <text evidence="3">Belongs to the alkB family.</text>
</comment>
<keyword evidence="11" id="KW-0539">Nucleus</keyword>
<reference evidence="17 18" key="1">
    <citation type="journal article" date="2014" name="PLoS ONE">
        <title>Global Analysis of Gene Expression Profiles in Physic Nut (Jatropha curcas L.) Seedlings Exposed to Salt Stress.</title>
        <authorList>
            <person name="Zhang L."/>
            <person name="Zhang C."/>
            <person name="Wu P."/>
            <person name="Chen Y."/>
            <person name="Li M."/>
            <person name="Jiang H."/>
            <person name="Wu G."/>
        </authorList>
    </citation>
    <scope>NUCLEOTIDE SEQUENCE [LARGE SCALE GENOMIC DNA]</scope>
    <source>
        <strain evidence="18">cv. GZQX0401</strain>
        <tissue evidence="17">Young leaves</tissue>
    </source>
</reference>
<sequence>MNRGRGRDSDGSSSRGGRSSRFAHHHSHRNRHTNDADGAFSVDTSSRRDGMSRGRWGNVHPISPGSFPRRSNHRTTQVFEYRQKKLSEDGLSYSESLQQDQNAFNVSDSEPKPQQLEPFVASDSASSLSAFSSPGNIKFDVSKSERATNGSMLPFDIKGKANTAQSQLSLQSGAIIQPFQEQQAKITESASGSGHAEHFPVIEPFDICLPKTGGPVMLKSSLFDMNRKKRNESICALEGQEQILKPGMVLLKGFLSTDDQVKIVKRCADLGLGPGGFYEPGYRDGAKLHLKMMCLGKNWDPDKSMYGERRPIDDSKPPDIPPEFHRLVEKVLKHSHAPMEKNSKTSSKEDIPWMVPDLCIVNFYSSSGRLGLHQDKDESEESLNKGLPVVSFSIGDAGEFLYSDNRDEKNAAKVLLESGDVLIFGGKSRHIFHGVHSVKQNTAPKSLLEATNLRPGRLNLTFRKY</sequence>
<dbReference type="AlphaFoldDB" id="A0A067L996"/>
<comment type="catalytic activity">
    <reaction evidence="12">
        <text>an N(6)-methyl-2'-deoxyadenosine in DNA + 2-oxoglutarate + O2 = a 2'-deoxyadenosine in DNA + formaldehyde + succinate + CO2</text>
        <dbReference type="Rhea" id="RHEA:49524"/>
        <dbReference type="Rhea" id="RHEA-COMP:12418"/>
        <dbReference type="Rhea" id="RHEA-COMP:12419"/>
        <dbReference type="ChEBI" id="CHEBI:15379"/>
        <dbReference type="ChEBI" id="CHEBI:16526"/>
        <dbReference type="ChEBI" id="CHEBI:16810"/>
        <dbReference type="ChEBI" id="CHEBI:16842"/>
        <dbReference type="ChEBI" id="CHEBI:30031"/>
        <dbReference type="ChEBI" id="CHEBI:90615"/>
        <dbReference type="ChEBI" id="CHEBI:90616"/>
        <dbReference type="EC" id="1.14.11.51"/>
    </reaction>
    <physiologicalReaction direction="left-to-right" evidence="12">
        <dbReference type="Rhea" id="RHEA:49525"/>
    </physiologicalReaction>
</comment>
<dbReference type="InterPro" id="IPR027450">
    <property type="entry name" value="AlkB-like"/>
</dbReference>
<dbReference type="GO" id="GO:0141131">
    <property type="term" value="F:DNA N6-methyladenine demethylase activity"/>
    <property type="evidence" value="ECO:0007669"/>
    <property type="project" value="UniProtKB-EC"/>
</dbReference>
<evidence type="ECO:0000256" key="4">
    <source>
        <dbReference type="ARBA" id="ARBA00022490"/>
    </source>
</evidence>
<gene>
    <name evidence="17" type="ORF">JCGZ_24663</name>
</gene>
<evidence type="ECO:0000256" key="14">
    <source>
        <dbReference type="PIRSR" id="PIRSR604574-2"/>
    </source>
</evidence>
<dbReference type="SUPFAM" id="SSF51197">
    <property type="entry name" value="Clavaminate synthase-like"/>
    <property type="match status" value="1"/>
</dbReference>
<evidence type="ECO:0000256" key="11">
    <source>
        <dbReference type="ARBA" id="ARBA00023242"/>
    </source>
</evidence>
<keyword evidence="18" id="KW-1185">Reference proteome</keyword>
<dbReference type="InterPro" id="IPR037151">
    <property type="entry name" value="AlkB-like_sf"/>
</dbReference>
<dbReference type="Proteomes" id="UP000027138">
    <property type="component" value="Unassembled WGS sequence"/>
</dbReference>
<feature type="compositionally biased region" description="Basic and acidic residues" evidence="15">
    <location>
        <begin position="1"/>
        <end position="10"/>
    </location>
</feature>
<feature type="binding site" evidence="14">
    <location>
        <position position="433"/>
    </location>
    <ligand>
        <name>Fe cation</name>
        <dbReference type="ChEBI" id="CHEBI:24875"/>
        <note>catalytic</note>
    </ligand>
</feature>
<evidence type="ECO:0000256" key="9">
    <source>
        <dbReference type="ARBA" id="ARBA00023004"/>
    </source>
</evidence>
<keyword evidence="8" id="KW-0560">Oxidoreductase</keyword>
<name>A0A067L996_JATCU</name>
<dbReference type="OrthoDB" id="6614653at2759"/>
<proteinExistence type="inferred from homology"/>
<dbReference type="PANTHER" id="PTHR16557">
    <property type="entry name" value="ALKYLATED DNA REPAIR PROTEIN ALKB-RELATED"/>
    <property type="match status" value="1"/>
</dbReference>
<evidence type="ECO:0000313" key="18">
    <source>
        <dbReference type="Proteomes" id="UP000027138"/>
    </source>
</evidence>
<dbReference type="Pfam" id="PF13532">
    <property type="entry name" value="2OG-FeII_Oxy_2"/>
    <property type="match status" value="1"/>
</dbReference>